<proteinExistence type="predicted"/>
<evidence type="ECO:0000313" key="2">
    <source>
        <dbReference type="Proteomes" id="UP000805193"/>
    </source>
</evidence>
<organism evidence="1 2">
    <name type="scientific">Ixodes persulcatus</name>
    <name type="common">Taiga tick</name>
    <dbReference type="NCBI Taxonomy" id="34615"/>
    <lineage>
        <taxon>Eukaryota</taxon>
        <taxon>Metazoa</taxon>
        <taxon>Ecdysozoa</taxon>
        <taxon>Arthropoda</taxon>
        <taxon>Chelicerata</taxon>
        <taxon>Arachnida</taxon>
        <taxon>Acari</taxon>
        <taxon>Parasitiformes</taxon>
        <taxon>Ixodida</taxon>
        <taxon>Ixodoidea</taxon>
        <taxon>Ixodidae</taxon>
        <taxon>Ixodinae</taxon>
        <taxon>Ixodes</taxon>
    </lineage>
</organism>
<evidence type="ECO:0000313" key="1">
    <source>
        <dbReference type="EMBL" id="KAG0422911.1"/>
    </source>
</evidence>
<sequence>MDRMIRPAPSVAKAFGEKLCLGVWPFHDQKDAPSILATVETFSCLNCTSVFSSWDFLEKHRKTVHGRPHVCATCGQSFALPRTLRTHERTHTGERPYVCPQCGKGFATKSDLNRHGHVHTGAKPHRCGLCGFRSRYLSDVRKHEVVVHTKEYPHTCVLCGKGFIKPSYLRGHLAKQHANLEEQE</sequence>
<protein>
    <submittedName>
        <fullName evidence="1">Uncharacterized protein</fullName>
    </submittedName>
</protein>
<reference evidence="1 2" key="1">
    <citation type="journal article" date="2020" name="Cell">
        <title>Large-Scale Comparative Analyses of Tick Genomes Elucidate Their Genetic Diversity and Vector Capacities.</title>
        <authorList>
            <consortium name="Tick Genome and Microbiome Consortium (TIGMIC)"/>
            <person name="Jia N."/>
            <person name="Wang J."/>
            <person name="Shi W."/>
            <person name="Du L."/>
            <person name="Sun Y."/>
            <person name="Zhan W."/>
            <person name="Jiang J.F."/>
            <person name="Wang Q."/>
            <person name="Zhang B."/>
            <person name="Ji P."/>
            <person name="Bell-Sakyi L."/>
            <person name="Cui X.M."/>
            <person name="Yuan T.T."/>
            <person name="Jiang B.G."/>
            <person name="Yang W.F."/>
            <person name="Lam T.T."/>
            <person name="Chang Q.C."/>
            <person name="Ding S.J."/>
            <person name="Wang X.J."/>
            <person name="Zhu J.G."/>
            <person name="Ruan X.D."/>
            <person name="Zhao L."/>
            <person name="Wei J.T."/>
            <person name="Ye R.Z."/>
            <person name="Que T.C."/>
            <person name="Du C.H."/>
            <person name="Zhou Y.H."/>
            <person name="Cheng J.X."/>
            <person name="Dai P.F."/>
            <person name="Guo W.B."/>
            <person name="Han X.H."/>
            <person name="Huang E.J."/>
            <person name="Li L.F."/>
            <person name="Wei W."/>
            <person name="Gao Y.C."/>
            <person name="Liu J.Z."/>
            <person name="Shao H.Z."/>
            <person name="Wang X."/>
            <person name="Wang C.C."/>
            <person name="Yang T.C."/>
            <person name="Huo Q.B."/>
            <person name="Li W."/>
            <person name="Chen H.Y."/>
            <person name="Chen S.E."/>
            <person name="Zhou L.G."/>
            <person name="Ni X.B."/>
            <person name="Tian J.H."/>
            <person name="Sheng Y."/>
            <person name="Liu T."/>
            <person name="Pan Y.S."/>
            <person name="Xia L.Y."/>
            <person name="Li J."/>
            <person name="Zhao F."/>
            <person name="Cao W.C."/>
        </authorList>
    </citation>
    <scope>NUCLEOTIDE SEQUENCE [LARGE SCALE GENOMIC DNA]</scope>
    <source>
        <strain evidence="1">Iper-2018</strain>
    </source>
</reference>
<keyword evidence="2" id="KW-1185">Reference proteome</keyword>
<gene>
    <name evidence="1" type="ORF">HPB47_001294</name>
</gene>
<accession>A0AC60PQZ8</accession>
<dbReference type="EMBL" id="JABSTQ010010165">
    <property type="protein sequence ID" value="KAG0422911.1"/>
    <property type="molecule type" value="Genomic_DNA"/>
</dbReference>
<name>A0AC60PQZ8_IXOPE</name>
<dbReference type="Proteomes" id="UP000805193">
    <property type="component" value="Unassembled WGS sequence"/>
</dbReference>
<comment type="caution">
    <text evidence="1">The sequence shown here is derived from an EMBL/GenBank/DDBJ whole genome shotgun (WGS) entry which is preliminary data.</text>
</comment>